<keyword evidence="1" id="KW-0812">Transmembrane</keyword>
<dbReference type="AlphaFoldDB" id="A0AAU6S8E8"/>
<dbReference type="EMBL" id="CP151632">
    <property type="protein sequence ID" value="WZO33169.1"/>
    <property type="molecule type" value="Genomic_DNA"/>
</dbReference>
<feature type="transmembrane region" description="Helical" evidence="1">
    <location>
        <begin position="259"/>
        <end position="278"/>
    </location>
</feature>
<feature type="transmembrane region" description="Helical" evidence="1">
    <location>
        <begin position="234"/>
        <end position="253"/>
    </location>
</feature>
<feature type="transmembrane region" description="Helical" evidence="1">
    <location>
        <begin position="66"/>
        <end position="88"/>
    </location>
</feature>
<organism evidence="2">
    <name type="scientific">Microbacterium sp. LWS13-1.2</name>
    <dbReference type="NCBI Taxonomy" id="3135264"/>
    <lineage>
        <taxon>Bacteria</taxon>
        <taxon>Bacillati</taxon>
        <taxon>Actinomycetota</taxon>
        <taxon>Actinomycetes</taxon>
        <taxon>Micrococcales</taxon>
        <taxon>Microbacteriaceae</taxon>
        <taxon>Microbacterium</taxon>
    </lineage>
</organism>
<feature type="transmembrane region" description="Helical" evidence="1">
    <location>
        <begin position="94"/>
        <end position="115"/>
    </location>
</feature>
<dbReference type="RefSeq" id="WP_349427739.1">
    <property type="nucleotide sequence ID" value="NZ_CP151632.1"/>
</dbReference>
<feature type="transmembrane region" description="Helical" evidence="1">
    <location>
        <begin position="148"/>
        <end position="167"/>
    </location>
</feature>
<reference evidence="2" key="1">
    <citation type="submission" date="2024-04" db="EMBL/GenBank/DDBJ databases">
        <authorList>
            <person name="Roder T."/>
            <person name="Oberhansli S."/>
            <person name="Kreuzer M."/>
        </authorList>
    </citation>
    <scope>NUCLEOTIDE SEQUENCE</scope>
    <source>
        <strain evidence="2">LWS13-1.2</strain>
    </source>
</reference>
<evidence type="ECO:0000313" key="2">
    <source>
        <dbReference type="EMBL" id="WZO33169.1"/>
    </source>
</evidence>
<keyword evidence="1" id="KW-0472">Membrane</keyword>
<feature type="transmembrane region" description="Helical" evidence="1">
    <location>
        <begin position="12"/>
        <end position="32"/>
    </location>
</feature>
<gene>
    <name evidence="2" type="ORF">MRBLWS13_000786</name>
</gene>
<accession>A0AAU6S8E8</accession>
<feature type="transmembrane region" description="Helical" evidence="1">
    <location>
        <begin position="179"/>
        <end position="198"/>
    </location>
</feature>
<sequence>MNIDPELARTLNGAFLLVMLMLCVGLVVAMSSKTSAYARADRFSMRVRLPFGSTTTRDSVARRSRVSSLTTAVTMLATTVILSPLLLTPVAANPAFPIIVVIPLLVATGFASAVVNVRERLFRPAPDAPRVARARALSAVDYLDRFRLVLPWVLAAAAVLAFTALALQWVRQPSRVDDAFAAAALFALVVTVVVFVALPPVERLVLAQPQPATDTLELAWDDAFRTTALSALRLSAALSAWLACALALGALWLGADGLFSTFASQVPTWGLIALTFIYPSTGRRLRADLYPEWLRRPAVVGGPA</sequence>
<proteinExistence type="predicted"/>
<keyword evidence="1" id="KW-1133">Transmembrane helix</keyword>
<name>A0AAU6S8E8_9MICO</name>
<protein>
    <submittedName>
        <fullName evidence="2">Uncharacterized protein</fullName>
    </submittedName>
</protein>
<evidence type="ECO:0000256" key="1">
    <source>
        <dbReference type="SAM" id="Phobius"/>
    </source>
</evidence>